<dbReference type="Pfam" id="PF07969">
    <property type="entry name" value="Amidohydro_3"/>
    <property type="match status" value="1"/>
</dbReference>
<accession>A0A4R6SA61</accession>
<feature type="domain" description="Amidohydrolase 3" evidence="2">
    <location>
        <begin position="50"/>
        <end position="549"/>
    </location>
</feature>
<dbReference type="GO" id="GO:0016810">
    <property type="term" value="F:hydrolase activity, acting on carbon-nitrogen (but not peptide) bonds"/>
    <property type="evidence" value="ECO:0007669"/>
    <property type="project" value="InterPro"/>
</dbReference>
<protein>
    <recommendedName>
        <fullName evidence="2">Amidohydrolase 3 domain-containing protein</fullName>
    </recommendedName>
</protein>
<dbReference type="OrthoDB" id="3238066at2"/>
<dbReference type="AlphaFoldDB" id="A0A4R6SA61"/>
<keyword evidence="4" id="KW-1185">Reference proteome</keyword>
<dbReference type="CDD" id="cd01300">
    <property type="entry name" value="YtcJ_like"/>
    <property type="match status" value="1"/>
</dbReference>
<dbReference type="PANTHER" id="PTHR22642:SF2">
    <property type="entry name" value="PROTEIN LONG AFTER FAR-RED 3"/>
    <property type="match status" value="1"/>
</dbReference>
<evidence type="ECO:0000313" key="4">
    <source>
        <dbReference type="Proteomes" id="UP000295601"/>
    </source>
</evidence>
<evidence type="ECO:0000313" key="3">
    <source>
        <dbReference type="EMBL" id="TDP95735.1"/>
    </source>
</evidence>
<reference evidence="3 4" key="1">
    <citation type="submission" date="2019-03" db="EMBL/GenBank/DDBJ databases">
        <title>Genomic analyses of the natural microbiome of Caenorhabditis elegans.</title>
        <authorList>
            <person name="Samuel B."/>
        </authorList>
    </citation>
    <scope>NUCLEOTIDE SEQUENCE [LARGE SCALE GENOMIC DNA]</scope>
    <source>
        <strain evidence="3 4">JUb18</strain>
    </source>
</reference>
<dbReference type="Gene3D" id="3.10.310.70">
    <property type="match status" value="1"/>
</dbReference>
<evidence type="ECO:0000259" key="2">
    <source>
        <dbReference type="Pfam" id="PF07969"/>
    </source>
</evidence>
<organism evidence="3 4">
    <name type="scientific">Leucobacter luti</name>
    <dbReference type="NCBI Taxonomy" id="340320"/>
    <lineage>
        <taxon>Bacteria</taxon>
        <taxon>Bacillati</taxon>
        <taxon>Actinomycetota</taxon>
        <taxon>Actinomycetes</taxon>
        <taxon>Micrococcales</taxon>
        <taxon>Microbacteriaceae</taxon>
        <taxon>Leucobacter</taxon>
    </lineage>
</organism>
<dbReference type="RefSeq" id="WP_133615604.1">
    <property type="nucleotide sequence ID" value="NZ_CP080492.1"/>
</dbReference>
<dbReference type="InterPro" id="IPR011059">
    <property type="entry name" value="Metal-dep_hydrolase_composite"/>
</dbReference>
<dbReference type="Gene3D" id="3.20.20.140">
    <property type="entry name" value="Metal-dependent hydrolases"/>
    <property type="match status" value="1"/>
</dbReference>
<dbReference type="SUPFAM" id="SSF51338">
    <property type="entry name" value="Composite domain of metallo-dependent hydrolases"/>
    <property type="match status" value="1"/>
</dbReference>
<dbReference type="InterPro" id="IPR033932">
    <property type="entry name" value="YtcJ-like"/>
</dbReference>
<dbReference type="InterPro" id="IPR013108">
    <property type="entry name" value="Amidohydro_3"/>
</dbReference>
<dbReference type="PANTHER" id="PTHR22642">
    <property type="entry name" value="IMIDAZOLONEPROPIONASE"/>
    <property type="match status" value="1"/>
</dbReference>
<name>A0A4R6SA61_9MICO</name>
<sequence>MEQIALAFVGGHVFDGSGADPVILDVGVLGDRIVAVGEADVAARTGADTRVIDLTGKLLLPGIIDSHVHPIEGGLERLGCDLSGGWTREDYLETVSAYVAAHPDTEWILGGGWQMAAFPGGFPLAADLDAICSDRPMAISNRDHHSTWVNSEALRRAGITRDTPDPADGTIERDSDGHPTGTLHEGARMLVLRLAPEPTATDMRAALLAAQEYLHAFGITAWQDALIGDYGNHSSQEVHVYRAAFDSGELHARVNGALWWDREGGAEQIAELEAVRAEHQGDDFRLTTVKIMQDGVVENKTAAVSAPYLAPGCACGDASDTGISFIEPAELARIVTAFDARGVQLHFHAIGDRGVAECLDAVAAARAANGDTGPTHHIAHLQVVRPADLPRFAEHRVAANMQPLWASYDPQMVDLNVPLIGAERAGWQYPFRSILEHGGQLVAGSDWPVTTADPWLGMHVAVNRQHPDGHPDRNARVFVPEQRLELGEALRAYTRGGAEINGWDHEQGAIVPGAIADLVIVDRNPFLGPIEEIAATTTVETFSRGRSVYRAAQAS</sequence>
<dbReference type="InterPro" id="IPR032466">
    <property type="entry name" value="Metal_Hydrolase"/>
</dbReference>
<evidence type="ECO:0000256" key="1">
    <source>
        <dbReference type="SAM" id="MobiDB-lite"/>
    </source>
</evidence>
<dbReference type="Proteomes" id="UP000295601">
    <property type="component" value="Unassembled WGS sequence"/>
</dbReference>
<gene>
    <name evidence="3" type="ORF">EDF62_0429</name>
</gene>
<dbReference type="EMBL" id="SNYA01000001">
    <property type="protein sequence ID" value="TDP95735.1"/>
    <property type="molecule type" value="Genomic_DNA"/>
</dbReference>
<feature type="region of interest" description="Disordered" evidence="1">
    <location>
        <begin position="159"/>
        <end position="182"/>
    </location>
</feature>
<dbReference type="SUPFAM" id="SSF51556">
    <property type="entry name" value="Metallo-dependent hydrolases"/>
    <property type="match status" value="1"/>
</dbReference>
<proteinExistence type="predicted"/>
<comment type="caution">
    <text evidence="3">The sequence shown here is derived from an EMBL/GenBank/DDBJ whole genome shotgun (WGS) entry which is preliminary data.</text>
</comment>
<dbReference type="Gene3D" id="2.30.40.10">
    <property type="entry name" value="Urease, subunit C, domain 1"/>
    <property type="match status" value="1"/>
</dbReference>